<gene>
    <name evidence="1" type="ORF">ACHAW5_002573</name>
</gene>
<comment type="caution">
    <text evidence="1">The sequence shown here is derived from an EMBL/GenBank/DDBJ whole genome shotgun (WGS) entry which is preliminary data.</text>
</comment>
<sequence length="80" mass="8483">MRTGAPRLLGQSDKALHASGIFSMDVRLSTSSSSSSSSSLGDVRIVTGSKDKTIAVSTLCRLDDRPLWRSDFHSAKVGSV</sequence>
<dbReference type="Proteomes" id="UP001530315">
    <property type="component" value="Unassembled WGS sequence"/>
</dbReference>
<keyword evidence="2" id="KW-1185">Reference proteome</keyword>
<protein>
    <submittedName>
        <fullName evidence="1">Uncharacterized protein</fullName>
    </submittedName>
</protein>
<evidence type="ECO:0000313" key="1">
    <source>
        <dbReference type="EMBL" id="KAL3781564.1"/>
    </source>
</evidence>
<dbReference type="AlphaFoldDB" id="A0ABD3P0S1"/>
<name>A0ABD3P0S1_9STRA</name>
<organism evidence="1 2">
    <name type="scientific">Stephanodiscus triporus</name>
    <dbReference type="NCBI Taxonomy" id="2934178"/>
    <lineage>
        <taxon>Eukaryota</taxon>
        <taxon>Sar</taxon>
        <taxon>Stramenopiles</taxon>
        <taxon>Ochrophyta</taxon>
        <taxon>Bacillariophyta</taxon>
        <taxon>Coscinodiscophyceae</taxon>
        <taxon>Thalassiosirophycidae</taxon>
        <taxon>Stephanodiscales</taxon>
        <taxon>Stephanodiscaceae</taxon>
        <taxon>Stephanodiscus</taxon>
    </lineage>
</organism>
<proteinExistence type="predicted"/>
<dbReference type="EMBL" id="JALLAZ020001059">
    <property type="protein sequence ID" value="KAL3781564.1"/>
    <property type="molecule type" value="Genomic_DNA"/>
</dbReference>
<evidence type="ECO:0000313" key="2">
    <source>
        <dbReference type="Proteomes" id="UP001530315"/>
    </source>
</evidence>
<accession>A0ABD3P0S1</accession>
<reference evidence="1 2" key="1">
    <citation type="submission" date="2024-10" db="EMBL/GenBank/DDBJ databases">
        <title>Updated reference genomes for cyclostephanoid diatoms.</title>
        <authorList>
            <person name="Roberts W.R."/>
            <person name="Alverson A.J."/>
        </authorList>
    </citation>
    <scope>NUCLEOTIDE SEQUENCE [LARGE SCALE GENOMIC DNA]</scope>
    <source>
        <strain evidence="1 2">AJA276-08</strain>
    </source>
</reference>